<organism evidence="1 2">
    <name type="scientific">Necator americanus</name>
    <name type="common">Human hookworm</name>
    <dbReference type="NCBI Taxonomy" id="51031"/>
    <lineage>
        <taxon>Eukaryota</taxon>
        <taxon>Metazoa</taxon>
        <taxon>Ecdysozoa</taxon>
        <taxon>Nematoda</taxon>
        <taxon>Chromadorea</taxon>
        <taxon>Rhabditida</taxon>
        <taxon>Rhabditina</taxon>
        <taxon>Rhabditomorpha</taxon>
        <taxon>Strongyloidea</taxon>
        <taxon>Ancylostomatidae</taxon>
        <taxon>Bunostominae</taxon>
        <taxon>Necator</taxon>
    </lineage>
</organism>
<reference evidence="1 2" key="1">
    <citation type="submission" date="2023-08" db="EMBL/GenBank/DDBJ databases">
        <title>A Necator americanus chromosomal reference genome.</title>
        <authorList>
            <person name="Ilik V."/>
            <person name="Petrzelkova K.J."/>
            <person name="Pardy F."/>
            <person name="Fuh T."/>
            <person name="Niatou-Singa F.S."/>
            <person name="Gouil Q."/>
            <person name="Baker L."/>
            <person name="Ritchie M.E."/>
            <person name="Jex A.R."/>
            <person name="Gazzola D."/>
            <person name="Li H."/>
            <person name="Toshio Fujiwara R."/>
            <person name="Zhan B."/>
            <person name="Aroian R.V."/>
            <person name="Pafco B."/>
            <person name="Schwarz E.M."/>
        </authorList>
    </citation>
    <scope>NUCLEOTIDE SEQUENCE [LARGE SCALE GENOMIC DNA]</scope>
    <source>
        <strain evidence="1 2">Aroian</strain>
        <tissue evidence="1">Whole animal</tissue>
    </source>
</reference>
<keyword evidence="2" id="KW-1185">Reference proteome</keyword>
<comment type="caution">
    <text evidence="1">The sequence shown here is derived from an EMBL/GenBank/DDBJ whole genome shotgun (WGS) entry which is preliminary data.</text>
</comment>
<evidence type="ECO:0000313" key="1">
    <source>
        <dbReference type="EMBL" id="KAK6744832.1"/>
    </source>
</evidence>
<dbReference type="EMBL" id="JAVFWL010000003">
    <property type="protein sequence ID" value="KAK6744832.1"/>
    <property type="molecule type" value="Genomic_DNA"/>
</dbReference>
<dbReference type="Proteomes" id="UP001303046">
    <property type="component" value="Unassembled WGS sequence"/>
</dbReference>
<evidence type="ECO:0000313" key="2">
    <source>
        <dbReference type="Proteomes" id="UP001303046"/>
    </source>
</evidence>
<gene>
    <name evidence="1" type="primary">Necator_chrIII.g12273</name>
    <name evidence="1" type="ORF">RB195_011507</name>
</gene>
<name>A0ABR1D2Q1_NECAM</name>
<proteinExistence type="predicted"/>
<accession>A0ABR1D2Q1</accession>
<sequence length="117" mass="13213">MISCEQCGDEYIGETARPLCVRIKEQLEGKKKSCDSTALGGHRVRCHNGEDFEVKITISEREPGIAARKTGPKMNRKEESLCITREHYERTRALFETNIGNLRQSPNNSYLAVARVS</sequence>
<protein>
    <submittedName>
        <fullName evidence="1">Uncharacterized protein</fullName>
    </submittedName>
</protein>